<feature type="region of interest" description="Disordered" evidence="1">
    <location>
        <begin position="671"/>
        <end position="713"/>
    </location>
</feature>
<reference evidence="2 3" key="1">
    <citation type="submission" date="2019-03" db="EMBL/GenBank/DDBJ databases">
        <title>Single cell metagenomics reveals metabolic interactions within the superorganism composed of flagellate Streblomastix strix and complex community of Bacteroidetes bacteria on its surface.</title>
        <authorList>
            <person name="Treitli S.C."/>
            <person name="Kolisko M."/>
            <person name="Husnik F."/>
            <person name="Keeling P."/>
            <person name="Hampl V."/>
        </authorList>
    </citation>
    <scope>NUCLEOTIDE SEQUENCE [LARGE SCALE GENOMIC DNA]</scope>
    <source>
        <strain evidence="2">ST1C</strain>
    </source>
</reference>
<dbReference type="AlphaFoldDB" id="A0A5J4UID5"/>
<feature type="compositionally biased region" description="Acidic residues" evidence="1">
    <location>
        <begin position="632"/>
        <end position="646"/>
    </location>
</feature>
<accession>A0A5J4UID5</accession>
<protein>
    <submittedName>
        <fullName evidence="2">Uncharacterized protein</fullName>
    </submittedName>
</protein>
<proteinExistence type="predicted"/>
<gene>
    <name evidence="2" type="ORF">EZS28_034682</name>
</gene>
<feature type="region of interest" description="Disordered" evidence="1">
    <location>
        <begin position="632"/>
        <end position="651"/>
    </location>
</feature>
<name>A0A5J4UID5_9EUKA</name>
<evidence type="ECO:0000313" key="2">
    <source>
        <dbReference type="EMBL" id="KAA6369791.1"/>
    </source>
</evidence>
<evidence type="ECO:0000313" key="3">
    <source>
        <dbReference type="Proteomes" id="UP000324800"/>
    </source>
</evidence>
<organism evidence="2 3">
    <name type="scientific">Streblomastix strix</name>
    <dbReference type="NCBI Taxonomy" id="222440"/>
    <lineage>
        <taxon>Eukaryota</taxon>
        <taxon>Metamonada</taxon>
        <taxon>Preaxostyla</taxon>
        <taxon>Oxymonadida</taxon>
        <taxon>Streblomastigidae</taxon>
        <taxon>Streblomastix</taxon>
    </lineage>
</organism>
<dbReference type="Proteomes" id="UP000324800">
    <property type="component" value="Unassembled WGS sequence"/>
</dbReference>
<comment type="caution">
    <text evidence="2">The sequence shown here is derived from an EMBL/GenBank/DDBJ whole genome shotgun (WGS) entry which is preliminary data.</text>
</comment>
<evidence type="ECO:0000256" key="1">
    <source>
        <dbReference type="SAM" id="MobiDB-lite"/>
    </source>
</evidence>
<dbReference type="EMBL" id="SNRW01016015">
    <property type="protein sequence ID" value="KAA6369791.1"/>
    <property type="molecule type" value="Genomic_DNA"/>
</dbReference>
<sequence>MQRLINAQLQIMEVLYTYKQAPSYGGAVQVQLTTGGKLTISGSCSFTKCKISFAQGGQGGGLCASIRGNNSQLILEDQISFEECSGFYGGGMYINLSDLGKFIMTGSGLFKDCSCSLVGGGCYITTYGPNYDIKLLGNMQFDGCKSDDYGGGLDIQCTYAGQTTINDLSFNNCNCSQFGGGFYSEFDSGAQMTIIGKITIDNCLSTGSNRGYGGGQYLLANGSESVVNITGKLECKQCHTQYGGGLYADIQDNAIVEINKASFQNCISNRDGGGIFSNISSGGQLILDKSCEFFQCKSNGNGGGIYVLIDFSTQCSFVIKDANIHECKALNSTNSSISYSQTGFGGGLFLGGSGDYDPNSKLIDLRGMKIYNNSADKYGQSLYVAMAKIVDFCQYRILGEYVKGNYSDTYSNENDLEGIPMNFELFNSRTQAQIIEQQKPLEPWWRILGILKSAQVIVNVSNPNGKLIFHIEGKRMIPGYLNVKIFEFKDKTQENIDQEQKVIKHKFNKNNLKSLKRTSTQSPFTLKYQKADQQQILIKLNLKIKKKIHNYASEIIYPPEDVSNIPLQIDGEIESEQKATFGMNEYKWLNYKEKVYGILISNDRKIFTGKDGIDIEDDENAAVQLEFKIEDDAEKEEEELDDDDDKKEEGKGLPIGIVVGIAVGALNKSKKVKKSTSSYDPQMRARNLPMENKFPQNSHSLDAVNKAMESNNW</sequence>